<dbReference type="GO" id="GO:0015035">
    <property type="term" value="F:protein-disulfide reductase activity"/>
    <property type="evidence" value="ECO:0007669"/>
    <property type="project" value="InterPro"/>
</dbReference>
<evidence type="ECO:0000256" key="6">
    <source>
        <dbReference type="ARBA" id="ARBA00023128"/>
    </source>
</evidence>
<evidence type="ECO:0008006" key="12">
    <source>
        <dbReference type="Google" id="ProtNLM"/>
    </source>
</evidence>
<keyword evidence="3" id="KW-0653">Protein transport</keyword>
<feature type="compositionally biased region" description="Basic and acidic residues" evidence="9">
    <location>
        <begin position="11"/>
        <end position="22"/>
    </location>
</feature>
<comment type="subcellular location">
    <subcellularLocation>
        <location evidence="1">Mitochondrion</location>
    </subcellularLocation>
</comment>
<evidence type="ECO:0000256" key="5">
    <source>
        <dbReference type="ARBA" id="ARBA00023010"/>
    </source>
</evidence>
<proteinExistence type="predicted"/>
<keyword evidence="2" id="KW-0813">Transport</keyword>
<evidence type="ECO:0000313" key="11">
    <source>
        <dbReference type="Proteomes" id="UP000244005"/>
    </source>
</evidence>
<dbReference type="PANTHER" id="PTHR21622:SF0">
    <property type="entry name" value="COILED-COIL-HELIX-COILED-COIL-HELIX DOMAIN CONTAINING 4"/>
    <property type="match status" value="1"/>
</dbReference>
<evidence type="ECO:0000256" key="7">
    <source>
        <dbReference type="ARBA" id="ARBA00023157"/>
    </source>
</evidence>
<evidence type="ECO:0000313" key="10">
    <source>
        <dbReference type="EMBL" id="PTQ32958.1"/>
    </source>
</evidence>
<keyword evidence="6" id="KW-0496">Mitochondrion</keyword>
<protein>
    <recommendedName>
        <fullName evidence="12">CHCH domain-containing protein</fullName>
    </recommendedName>
</protein>
<name>A0A2R6WGH6_MARPO</name>
<dbReference type="AlphaFoldDB" id="A0A2R6WGH6"/>
<keyword evidence="5" id="KW-0811">Translocation</keyword>
<dbReference type="GO" id="GO:0045041">
    <property type="term" value="P:protein import into mitochondrial intermembrane space"/>
    <property type="evidence" value="ECO:0007669"/>
    <property type="project" value="InterPro"/>
</dbReference>
<feature type="region of interest" description="Disordered" evidence="9">
    <location>
        <begin position="113"/>
        <end position="144"/>
    </location>
</feature>
<keyword evidence="7" id="KW-1015">Disulfide bond</keyword>
<evidence type="ECO:0000256" key="9">
    <source>
        <dbReference type="SAM" id="MobiDB-lite"/>
    </source>
</evidence>
<organism evidence="10 11">
    <name type="scientific">Marchantia polymorpha</name>
    <name type="common">Common liverwort</name>
    <name type="synonym">Marchantia aquatica</name>
    <dbReference type="NCBI Taxonomy" id="3197"/>
    <lineage>
        <taxon>Eukaryota</taxon>
        <taxon>Viridiplantae</taxon>
        <taxon>Streptophyta</taxon>
        <taxon>Embryophyta</taxon>
        <taxon>Marchantiophyta</taxon>
        <taxon>Marchantiopsida</taxon>
        <taxon>Marchantiidae</taxon>
        <taxon>Marchantiales</taxon>
        <taxon>Marchantiaceae</taxon>
        <taxon>Marchantia</taxon>
    </lineage>
</organism>
<sequence length="144" mass="15607">MGFLGTILFADRGRENDHREDPSVDSAAAQSPEGSGEKQEEENESQEFRGDTDKLLECPCLDGMKQGPCGPDFLEAFKCFILSKEPEKGADCEANFTTLETCLMANNDALKDAPAGRQKGANIPKIPPKAIKLPPTIGTWPPPE</sequence>
<gene>
    <name evidence="10" type="ORF">MARPO_0093s0036</name>
</gene>
<evidence type="ECO:0000256" key="3">
    <source>
        <dbReference type="ARBA" id="ARBA00022927"/>
    </source>
</evidence>
<dbReference type="GO" id="GO:0005739">
    <property type="term" value="C:mitochondrion"/>
    <property type="evidence" value="ECO:0007669"/>
    <property type="project" value="UniProtKB-SubCell"/>
</dbReference>
<keyword evidence="8" id="KW-0676">Redox-active center</keyword>
<evidence type="ECO:0000256" key="1">
    <source>
        <dbReference type="ARBA" id="ARBA00004173"/>
    </source>
</evidence>
<evidence type="ECO:0000256" key="2">
    <source>
        <dbReference type="ARBA" id="ARBA00022448"/>
    </source>
</evidence>
<dbReference type="OrthoDB" id="7481291at2759"/>
<accession>A0A2R6WGH6</accession>
<evidence type="ECO:0000256" key="4">
    <source>
        <dbReference type="ARBA" id="ARBA00023002"/>
    </source>
</evidence>
<keyword evidence="11" id="KW-1185">Reference proteome</keyword>
<evidence type="ECO:0000256" key="8">
    <source>
        <dbReference type="ARBA" id="ARBA00023284"/>
    </source>
</evidence>
<keyword evidence="4" id="KW-0560">Oxidoreductase</keyword>
<dbReference type="PANTHER" id="PTHR21622">
    <property type="entry name" value="COILED-COIL-HELIX-COILED-COIL-HELIX DOMAIN CONTAINING 4"/>
    <property type="match status" value="1"/>
</dbReference>
<dbReference type="EMBL" id="KZ772765">
    <property type="protein sequence ID" value="PTQ32958.1"/>
    <property type="molecule type" value="Genomic_DNA"/>
</dbReference>
<dbReference type="Gramene" id="Mp5g11140.2">
    <property type="protein sequence ID" value="Mp5g11140.2.cds"/>
    <property type="gene ID" value="Mp5g11140"/>
</dbReference>
<reference evidence="11" key="1">
    <citation type="journal article" date="2017" name="Cell">
        <title>Insights into land plant evolution garnered from the Marchantia polymorpha genome.</title>
        <authorList>
            <person name="Bowman J.L."/>
            <person name="Kohchi T."/>
            <person name="Yamato K.T."/>
            <person name="Jenkins J."/>
            <person name="Shu S."/>
            <person name="Ishizaki K."/>
            <person name="Yamaoka S."/>
            <person name="Nishihama R."/>
            <person name="Nakamura Y."/>
            <person name="Berger F."/>
            <person name="Adam C."/>
            <person name="Aki S.S."/>
            <person name="Althoff F."/>
            <person name="Araki T."/>
            <person name="Arteaga-Vazquez M.A."/>
            <person name="Balasubrmanian S."/>
            <person name="Barry K."/>
            <person name="Bauer D."/>
            <person name="Boehm C.R."/>
            <person name="Briginshaw L."/>
            <person name="Caballero-Perez J."/>
            <person name="Catarino B."/>
            <person name="Chen F."/>
            <person name="Chiyoda S."/>
            <person name="Chovatia M."/>
            <person name="Davies K.M."/>
            <person name="Delmans M."/>
            <person name="Demura T."/>
            <person name="Dierschke T."/>
            <person name="Dolan L."/>
            <person name="Dorantes-Acosta A.E."/>
            <person name="Eklund D.M."/>
            <person name="Florent S.N."/>
            <person name="Flores-Sandoval E."/>
            <person name="Fujiyama A."/>
            <person name="Fukuzawa H."/>
            <person name="Galik B."/>
            <person name="Grimanelli D."/>
            <person name="Grimwood J."/>
            <person name="Grossniklaus U."/>
            <person name="Hamada T."/>
            <person name="Haseloff J."/>
            <person name="Hetherington A.J."/>
            <person name="Higo A."/>
            <person name="Hirakawa Y."/>
            <person name="Hundley H.N."/>
            <person name="Ikeda Y."/>
            <person name="Inoue K."/>
            <person name="Inoue S.I."/>
            <person name="Ishida S."/>
            <person name="Jia Q."/>
            <person name="Kakita M."/>
            <person name="Kanazawa T."/>
            <person name="Kawai Y."/>
            <person name="Kawashima T."/>
            <person name="Kennedy M."/>
            <person name="Kinose K."/>
            <person name="Kinoshita T."/>
            <person name="Kohara Y."/>
            <person name="Koide E."/>
            <person name="Komatsu K."/>
            <person name="Kopischke S."/>
            <person name="Kubo M."/>
            <person name="Kyozuka J."/>
            <person name="Lagercrantz U."/>
            <person name="Lin S.S."/>
            <person name="Lindquist E."/>
            <person name="Lipzen A.M."/>
            <person name="Lu C.W."/>
            <person name="De Luna E."/>
            <person name="Martienssen R.A."/>
            <person name="Minamino N."/>
            <person name="Mizutani M."/>
            <person name="Mizutani M."/>
            <person name="Mochizuki N."/>
            <person name="Monte I."/>
            <person name="Mosher R."/>
            <person name="Nagasaki H."/>
            <person name="Nakagami H."/>
            <person name="Naramoto S."/>
            <person name="Nishitani K."/>
            <person name="Ohtani M."/>
            <person name="Okamoto T."/>
            <person name="Okumura M."/>
            <person name="Phillips J."/>
            <person name="Pollak B."/>
            <person name="Reinders A."/>
            <person name="Rovekamp M."/>
            <person name="Sano R."/>
            <person name="Sawa S."/>
            <person name="Schmid M.W."/>
            <person name="Shirakawa M."/>
            <person name="Solano R."/>
            <person name="Spunde A."/>
            <person name="Suetsugu N."/>
            <person name="Sugano S."/>
            <person name="Sugiyama A."/>
            <person name="Sun R."/>
            <person name="Suzuki Y."/>
            <person name="Takenaka M."/>
            <person name="Takezawa D."/>
            <person name="Tomogane H."/>
            <person name="Tsuzuki M."/>
            <person name="Ueda T."/>
            <person name="Umeda M."/>
            <person name="Ward J.M."/>
            <person name="Watanabe Y."/>
            <person name="Yazaki K."/>
            <person name="Yokoyama R."/>
            <person name="Yoshitake Y."/>
            <person name="Yotsui I."/>
            <person name="Zachgo S."/>
            <person name="Schmutz J."/>
        </authorList>
    </citation>
    <scope>NUCLEOTIDE SEQUENCE [LARGE SCALE GENOMIC DNA]</scope>
    <source>
        <strain evidence="11">Tak-1</strain>
    </source>
</reference>
<dbReference type="Proteomes" id="UP000244005">
    <property type="component" value="Unassembled WGS sequence"/>
</dbReference>
<dbReference type="InterPro" id="IPR039289">
    <property type="entry name" value="CHCHD4"/>
</dbReference>
<feature type="region of interest" description="Disordered" evidence="9">
    <location>
        <begin position="1"/>
        <end position="51"/>
    </location>
</feature>
<dbReference type="Gene3D" id="1.10.287.2900">
    <property type="match status" value="1"/>
</dbReference>